<evidence type="ECO:0000313" key="2">
    <source>
        <dbReference type="Proteomes" id="UP001140949"/>
    </source>
</evidence>
<dbReference type="Proteomes" id="UP001140949">
    <property type="component" value="Unassembled WGS sequence"/>
</dbReference>
<keyword evidence="2" id="KW-1185">Reference proteome</keyword>
<protein>
    <submittedName>
        <fullName evidence="1">Uncharacterized protein</fullName>
    </submittedName>
</protein>
<name>A0AAX6GEK4_IRIPA</name>
<dbReference type="EMBL" id="JANAVB010020400">
    <property type="protein sequence ID" value="KAJ6827186.1"/>
    <property type="molecule type" value="Genomic_DNA"/>
</dbReference>
<organism evidence="1 2">
    <name type="scientific">Iris pallida</name>
    <name type="common">Sweet iris</name>
    <dbReference type="NCBI Taxonomy" id="29817"/>
    <lineage>
        <taxon>Eukaryota</taxon>
        <taxon>Viridiplantae</taxon>
        <taxon>Streptophyta</taxon>
        <taxon>Embryophyta</taxon>
        <taxon>Tracheophyta</taxon>
        <taxon>Spermatophyta</taxon>
        <taxon>Magnoliopsida</taxon>
        <taxon>Liliopsida</taxon>
        <taxon>Asparagales</taxon>
        <taxon>Iridaceae</taxon>
        <taxon>Iridoideae</taxon>
        <taxon>Irideae</taxon>
        <taxon>Iris</taxon>
    </lineage>
</organism>
<proteinExistence type="predicted"/>
<sequence>MQCFHTLFKSCSGDSNWTQILCYFTCTSGVCSFVSLGGLAPNVPEFRKKGSVSDRYTLPFFIIYIRCFVY</sequence>
<accession>A0AAX6GEK4</accession>
<gene>
    <name evidence="1" type="ORF">M6B38_368065</name>
</gene>
<reference evidence="1" key="1">
    <citation type="journal article" date="2023" name="GigaByte">
        <title>Genome assembly of the bearded iris, Iris pallida Lam.</title>
        <authorList>
            <person name="Bruccoleri R.E."/>
            <person name="Oakeley E.J."/>
            <person name="Faust A.M.E."/>
            <person name="Altorfer M."/>
            <person name="Dessus-Babus S."/>
            <person name="Burckhardt D."/>
            <person name="Oertli M."/>
            <person name="Naumann U."/>
            <person name="Petersen F."/>
            <person name="Wong J."/>
        </authorList>
    </citation>
    <scope>NUCLEOTIDE SEQUENCE</scope>
    <source>
        <strain evidence="1">GSM-AAB239-AS_SAM_17_03QT</strain>
    </source>
</reference>
<dbReference type="AlphaFoldDB" id="A0AAX6GEK4"/>
<reference evidence="1" key="2">
    <citation type="submission" date="2023-04" db="EMBL/GenBank/DDBJ databases">
        <authorList>
            <person name="Bruccoleri R.E."/>
            <person name="Oakeley E.J."/>
            <person name="Faust A.-M."/>
            <person name="Dessus-Babus S."/>
            <person name="Altorfer M."/>
            <person name="Burckhardt D."/>
            <person name="Oertli M."/>
            <person name="Naumann U."/>
            <person name="Petersen F."/>
            <person name="Wong J."/>
        </authorList>
    </citation>
    <scope>NUCLEOTIDE SEQUENCE</scope>
    <source>
        <strain evidence="1">GSM-AAB239-AS_SAM_17_03QT</strain>
        <tissue evidence="1">Leaf</tissue>
    </source>
</reference>
<comment type="caution">
    <text evidence="1">The sequence shown here is derived from an EMBL/GenBank/DDBJ whole genome shotgun (WGS) entry which is preliminary data.</text>
</comment>
<evidence type="ECO:0000313" key="1">
    <source>
        <dbReference type="EMBL" id="KAJ6827186.1"/>
    </source>
</evidence>